<feature type="signal peptide" evidence="2">
    <location>
        <begin position="1"/>
        <end position="19"/>
    </location>
</feature>
<feature type="region of interest" description="Disordered" evidence="1">
    <location>
        <begin position="83"/>
        <end position="107"/>
    </location>
</feature>
<gene>
    <name evidence="3" type="ORF">ACFFSA_13085</name>
</gene>
<feature type="chain" id="PRO_5046672631" evidence="2">
    <location>
        <begin position="20"/>
        <end position="283"/>
    </location>
</feature>
<name>A0ABV5RXE3_9ACTN</name>
<keyword evidence="4" id="KW-1185">Reference proteome</keyword>
<dbReference type="RefSeq" id="WP_344995450.1">
    <property type="nucleotide sequence ID" value="NZ_BAAAXV010000008.1"/>
</dbReference>
<proteinExistence type="predicted"/>
<sequence>MIKSLLLVSLAAGPLTMPASPPEAELAIRSITVRPEEPVVGAYDSIRLVIDVVAKGARGKDGVSVKVEPGAPPGTVLADKVTDEATEPQPPALAPSLPAAPEPSVEVTPGAELGAARRALWDAMGILQAPRASEDWATWRFLPDKRLNRYYPTGTWTITATAKGAHGATVTEYASFQLRRATRLTSVTAEEAGRSGAVRLSGSLRRVDPRGYTGYGPFAKQSLEILWRLDESSPWQKAGQATTDASGAFETTVTGRTGGLWRVRYLGTGHYAPDLSKSQQITQ</sequence>
<dbReference type="Proteomes" id="UP001589532">
    <property type="component" value="Unassembled WGS sequence"/>
</dbReference>
<reference evidence="3 4" key="1">
    <citation type="submission" date="2024-09" db="EMBL/GenBank/DDBJ databases">
        <authorList>
            <person name="Sun Q."/>
            <person name="Mori K."/>
        </authorList>
    </citation>
    <scope>NUCLEOTIDE SEQUENCE [LARGE SCALE GENOMIC DNA]</scope>
    <source>
        <strain evidence="3 4">JCM 3143</strain>
    </source>
</reference>
<evidence type="ECO:0000313" key="3">
    <source>
        <dbReference type="EMBL" id="MFB9624013.1"/>
    </source>
</evidence>
<evidence type="ECO:0000256" key="1">
    <source>
        <dbReference type="SAM" id="MobiDB-lite"/>
    </source>
</evidence>
<organism evidence="3 4">
    <name type="scientific">Nonomuraea helvata</name>
    <dbReference type="NCBI Taxonomy" id="37484"/>
    <lineage>
        <taxon>Bacteria</taxon>
        <taxon>Bacillati</taxon>
        <taxon>Actinomycetota</taxon>
        <taxon>Actinomycetes</taxon>
        <taxon>Streptosporangiales</taxon>
        <taxon>Streptosporangiaceae</taxon>
        <taxon>Nonomuraea</taxon>
    </lineage>
</organism>
<comment type="caution">
    <text evidence="3">The sequence shown here is derived from an EMBL/GenBank/DDBJ whole genome shotgun (WGS) entry which is preliminary data.</text>
</comment>
<evidence type="ECO:0000256" key="2">
    <source>
        <dbReference type="SAM" id="SignalP"/>
    </source>
</evidence>
<evidence type="ECO:0000313" key="4">
    <source>
        <dbReference type="Proteomes" id="UP001589532"/>
    </source>
</evidence>
<accession>A0ABV5RXE3</accession>
<keyword evidence="2" id="KW-0732">Signal</keyword>
<feature type="compositionally biased region" description="Pro residues" evidence="1">
    <location>
        <begin position="88"/>
        <end position="101"/>
    </location>
</feature>
<dbReference type="EMBL" id="JBHMBW010000011">
    <property type="protein sequence ID" value="MFB9624013.1"/>
    <property type="molecule type" value="Genomic_DNA"/>
</dbReference>
<protein>
    <submittedName>
        <fullName evidence="3">Uncharacterized protein</fullName>
    </submittedName>
</protein>